<dbReference type="OMA" id="VTNRNAI"/>
<dbReference type="EC" id="2.1.2.1" evidence="5"/>
<dbReference type="OrthoDB" id="10265628at2759"/>
<dbReference type="InterPro" id="IPR049943">
    <property type="entry name" value="Ser_HO-MeTrfase-like"/>
</dbReference>
<feature type="modified residue" description="N6-(pyridoxal phosphate)lysine" evidence="7">
    <location>
        <position position="235"/>
    </location>
</feature>
<evidence type="ECO:0000256" key="7">
    <source>
        <dbReference type="PIRSR" id="PIRSR000412-50"/>
    </source>
</evidence>
<dbReference type="GO" id="GO:0004372">
    <property type="term" value="F:glycine hydroxymethyltransferase activity"/>
    <property type="evidence" value="ECO:0007669"/>
    <property type="project" value="UniProtKB-EC"/>
</dbReference>
<dbReference type="InterPro" id="IPR001085">
    <property type="entry name" value="Ser_HO-MeTrfase"/>
</dbReference>
<dbReference type="STRING" id="993615.L2GNI6"/>
<dbReference type="Pfam" id="PF00464">
    <property type="entry name" value="SHMT"/>
    <property type="match status" value="1"/>
</dbReference>
<name>L2GNI6_VITCO</name>
<evidence type="ECO:0000256" key="1">
    <source>
        <dbReference type="ARBA" id="ARBA00001528"/>
    </source>
</evidence>
<evidence type="ECO:0000256" key="6">
    <source>
        <dbReference type="ARBA" id="ARBA00022898"/>
    </source>
</evidence>
<protein>
    <recommendedName>
        <fullName evidence="5">glycine hydroxymethyltransferase</fullName>
        <ecNumber evidence="5">2.1.2.1</ecNumber>
    </recommendedName>
</protein>
<dbReference type="AlphaFoldDB" id="L2GNI6"/>
<dbReference type="GeneID" id="19881777"/>
<dbReference type="UniPathway" id="UPA00193"/>
<dbReference type="InterPro" id="IPR015424">
    <property type="entry name" value="PyrdxlP-dep_Trfase"/>
</dbReference>
<dbReference type="InterPro" id="IPR015421">
    <property type="entry name" value="PyrdxlP-dep_Trfase_major"/>
</dbReference>
<evidence type="ECO:0000256" key="4">
    <source>
        <dbReference type="ARBA" id="ARBA00006376"/>
    </source>
</evidence>
<comment type="similarity">
    <text evidence="4">Belongs to the SHMT family.</text>
</comment>
<reference evidence="10" key="1">
    <citation type="submission" date="2011-05" db="EMBL/GenBank/DDBJ databases">
        <title>The genome sequence of Vittaforma corneae strain ATCC 50505.</title>
        <authorList>
            <consortium name="The Broad Institute Genome Sequencing Platform"/>
            <person name="Cuomo C."/>
            <person name="Didier E."/>
            <person name="Bowers L."/>
            <person name="Young S.K."/>
            <person name="Zeng Q."/>
            <person name="Gargeya S."/>
            <person name="Fitzgerald M."/>
            <person name="Haas B."/>
            <person name="Abouelleil A."/>
            <person name="Alvarado L."/>
            <person name="Arachchi H.M."/>
            <person name="Berlin A."/>
            <person name="Chapman S.B."/>
            <person name="Gearin G."/>
            <person name="Goldberg J."/>
            <person name="Griggs A."/>
            <person name="Gujja S."/>
            <person name="Hansen M."/>
            <person name="Heiman D."/>
            <person name="Howarth C."/>
            <person name="Larimer J."/>
            <person name="Lui A."/>
            <person name="MacDonald P.J.P."/>
            <person name="McCowen C."/>
            <person name="Montmayeur A."/>
            <person name="Murphy C."/>
            <person name="Neiman D."/>
            <person name="Pearson M."/>
            <person name="Priest M."/>
            <person name="Roberts A."/>
            <person name="Saif S."/>
            <person name="Shea T."/>
            <person name="Sisk P."/>
            <person name="Stolte C."/>
            <person name="Sykes S."/>
            <person name="Wortman J."/>
            <person name="Nusbaum C."/>
            <person name="Birren B."/>
        </authorList>
    </citation>
    <scope>NUCLEOTIDE SEQUENCE [LARGE SCALE GENOMIC DNA]</scope>
    <source>
        <strain evidence="10">ATCC 50505</strain>
    </source>
</reference>
<sequence length="455" mass="50909">MMIYERLENFDPEIDSLIKAEEERQRQGLELIASENFASVSVLQANASVLTNKYSEGQVGQRYYGGNEYIDAIETICKTRALEVFNLDPNVWDVNVQTLSGTAANIAVYTALVGKDGKIMGLDLPSGGHLSHGYQTQKKKISASSIFFNSRLYKNGGDGQIDYEKLEKDASEFKPDLIICGGSAYPCDFDYRRFREIAKDAYLMMDMAHISGLIAAGLMNNPFEYCDVVTTTTHKILRGPRSAMIFYKKKALKNGTEVDIKSLIDFAVFPGLQGGPHNQKIAALAVALKQANTEEYRTYVKNVYENAQTMSDQFKKMGYRLYSGGTMSHLILVCLEKVGGYEVEKVCEMANIYLNKNCIATDTSPLRPSGIRLGTPALTTRGLCKEDIVRVCLLVDEAIKLSTELSLSSRDSETGKLDTETFLQKAEKDSRIADLKRRVVDFIVKFDIPRFNYRQ</sequence>
<evidence type="ECO:0000256" key="2">
    <source>
        <dbReference type="ARBA" id="ARBA00001933"/>
    </source>
</evidence>
<keyword evidence="10" id="KW-1185">Reference proteome</keyword>
<dbReference type="FunCoup" id="L2GNI6">
    <property type="interactions" value="152"/>
</dbReference>
<dbReference type="PANTHER" id="PTHR11680">
    <property type="entry name" value="SERINE HYDROXYMETHYLTRANSFERASE"/>
    <property type="match status" value="1"/>
</dbReference>
<dbReference type="Gene3D" id="3.90.1150.10">
    <property type="entry name" value="Aspartate Aminotransferase, domain 1"/>
    <property type="match status" value="1"/>
</dbReference>
<dbReference type="InParanoid" id="L2GNI6"/>
<dbReference type="GO" id="GO:0035999">
    <property type="term" value="P:tetrahydrofolate interconversion"/>
    <property type="evidence" value="ECO:0007669"/>
    <property type="project" value="UniProtKB-UniPathway"/>
</dbReference>
<dbReference type="CDD" id="cd00378">
    <property type="entry name" value="SHMT"/>
    <property type="match status" value="1"/>
</dbReference>
<feature type="domain" description="Serine hydroxymethyltransferase-like" evidence="8">
    <location>
        <begin position="7"/>
        <end position="392"/>
    </location>
</feature>
<gene>
    <name evidence="9" type="ORF">VICG_01066</name>
</gene>
<dbReference type="RefSeq" id="XP_007604512.1">
    <property type="nucleotide sequence ID" value="XM_007604450.1"/>
</dbReference>
<dbReference type="NCBIfam" id="NF000586">
    <property type="entry name" value="PRK00011.1"/>
    <property type="match status" value="1"/>
</dbReference>
<accession>L2GNI6</accession>
<dbReference type="GO" id="GO:0030170">
    <property type="term" value="F:pyridoxal phosphate binding"/>
    <property type="evidence" value="ECO:0007669"/>
    <property type="project" value="InterPro"/>
</dbReference>
<dbReference type="VEuPathDB" id="MicrosporidiaDB:VICG_01066"/>
<dbReference type="InterPro" id="IPR015422">
    <property type="entry name" value="PyrdxlP-dep_Trfase_small"/>
</dbReference>
<comment type="cofactor">
    <cofactor evidence="2 7">
        <name>pyridoxal 5'-phosphate</name>
        <dbReference type="ChEBI" id="CHEBI:597326"/>
    </cofactor>
</comment>
<dbReference type="HOGENOM" id="CLU_022477_0_0_1"/>
<keyword evidence="6 7" id="KW-0663">Pyridoxal phosphate</keyword>
<evidence type="ECO:0000313" key="10">
    <source>
        <dbReference type="Proteomes" id="UP000011082"/>
    </source>
</evidence>
<dbReference type="InterPro" id="IPR039429">
    <property type="entry name" value="SHMT-like_dom"/>
</dbReference>
<dbReference type="Proteomes" id="UP000011082">
    <property type="component" value="Unassembled WGS sequence"/>
</dbReference>
<dbReference type="EMBL" id="JH370137">
    <property type="protein sequence ID" value="ELA41882.1"/>
    <property type="molecule type" value="Genomic_DNA"/>
</dbReference>
<dbReference type="HAMAP" id="MF_00051">
    <property type="entry name" value="SHMT"/>
    <property type="match status" value="1"/>
</dbReference>
<evidence type="ECO:0000313" key="9">
    <source>
        <dbReference type="EMBL" id="ELA41882.1"/>
    </source>
</evidence>
<dbReference type="SUPFAM" id="SSF53383">
    <property type="entry name" value="PLP-dependent transferases"/>
    <property type="match status" value="1"/>
</dbReference>
<comment type="catalytic activity">
    <reaction evidence="1">
        <text>(6R)-5,10-methylene-5,6,7,8-tetrahydrofolate + glycine + H2O = (6S)-5,6,7,8-tetrahydrofolate + L-serine</text>
        <dbReference type="Rhea" id="RHEA:15481"/>
        <dbReference type="ChEBI" id="CHEBI:15377"/>
        <dbReference type="ChEBI" id="CHEBI:15636"/>
        <dbReference type="ChEBI" id="CHEBI:33384"/>
        <dbReference type="ChEBI" id="CHEBI:57305"/>
        <dbReference type="ChEBI" id="CHEBI:57453"/>
        <dbReference type="EC" id="2.1.2.1"/>
    </reaction>
</comment>
<comment type="pathway">
    <text evidence="3">One-carbon metabolism; tetrahydrofolate interconversion.</text>
</comment>
<dbReference type="Gene3D" id="3.40.640.10">
    <property type="entry name" value="Type I PLP-dependent aspartate aminotransferase-like (Major domain)"/>
    <property type="match status" value="1"/>
</dbReference>
<dbReference type="GO" id="GO:0005739">
    <property type="term" value="C:mitochondrion"/>
    <property type="evidence" value="ECO:0007669"/>
    <property type="project" value="TreeGrafter"/>
</dbReference>
<evidence type="ECO:0000256" key="3">
    <source>
        <dbReference type="ARBA" id="ARBA00004777"/>
    </source>
</evidence>
<organism evidence="9 10">
    <name type="scientific">Vittaforma corneae (strain ATCC 50505)</name>
    <name type="common">Microsporidian parasite</name>
    <name type="synonym">Nosema corneum</name>
    <dbReference type="NCBI Taxonomy" id="993615"/>
    <lineage>
        <taxon>Eukaryota</taxon>
        <taxon>Fungi</taxon>
        <taxon>Fungi incertae sedis</taxon>
        <taxon>Microsporidia</taxon>
        <taxon>Nosematidae</taxon>
        <taxon>Vittaforma</taxon>
    </lineage>
</organism>
<dbReference type="PANTHER" id="PTHR11680:SF35">
    <property type="entry name" value="SERINE HYDROXYMETHYLTRANSFERASE 1"/>
    <property type="match status" value="1"/>
</dbReference>
<evidence type="ECO:0000256" key="5">
    <source>
        <dbReference type="ARBA" id="ARBA00012256"/>
    </source>
</evidence>
<dbReference type="PIRSF" id="PIRSF000412">
    <property type="entry name" value="SHMT"/>
    <property type="match status" value="1"/>
</dbReference>
<evidence type="ECO:0000259" key="8">
    <source>
        <dbReference type="Pfam" id="PF00464"/>
    </source>
</evidence>
<proteinExistence type="inferred from homology"/>
<dbReference type="GO" id="GO:0019264">
    <property type="term" value="P:glycine biosynthetic process from serine"/>
    <property type="evidence" value="ECO:0007669"/>
    <property type="project" value="InterPro"/>
</dbReference>